<dbReference type="AlphaFoldDB" id="A0A1R4EI58"/>
<sequence>MVIYPNSPKINDMSTQLVIKIAATSNWQRLYSCGFLMMVLLIISITAIPIYGVLAVLMVGVLLCLLIEKNRGTQPLHITGCNIDEVNGYWQLLTQGRHQPILWQAKLMSTQSFAHCVQLIFDTEQPRQQREAILI</sequence>
<keyword evidence="1" id="KW-1133">Transmembrane helix</keyword>
<evidence type="ECO:0000313" key="2">
    <source>
        <dbReference type="EMBL" id="SJM38172.1"/>
    </source>
</evidence>
<keyword evidence="1" id="KW-0812">Transmembrane</keyword>
<evidence type="ECO:0000256" key="1">
    <source>
        <dbReference type="SAM" id="Phobius"/>
    </source>
</evidence>
<dbReference type="Proteomes" id="UP000188169">
    <property type="component" value="Unassembled WGS sequence"/>
</dbReference>
<dbReference type="STRING" id="1945520.A1019T_02162"/>
<evidence type="ECO:0000313" key="3">
    <source>
        <dbReference type="Proteomes" id="UP000188169"/>
    </source>
</evidence>
<dbReference type="EMBL" id="FUGD01000128">
    <property type="protein sequence ID" value="SJM38172.1"/>
    <property type="molecule type" value="Genomic_DNA"/>
</dbReference>
<keyword evidence="3" id="KW-1185">Reference proteome</keyword>
<reference evidence="3" key="1">
    <citation type="submission" date="2017-02" db="EMBL/GenBank/DDBJ databases">
        <authorList>
            <person name="Mornico D."/>
        </authorList>
    </citation>
    <scope>NUCLEOTIDE SEQUENCE [LARGE SCALE GENOMIC DNA]</scope>
</reference>
<gene>
    <name evidence="2" type="ORF">A1019T_02162</name>
</gene>
<feature type="transmembrane region" description="Helical" evidence="1">
    <location>
        <begin position="35"/>
        <end position="67"/>
    </location>
</feature>
<protein>
    <submittedName>
        <fullName evidence="2">Uncharacterized protein</fullName>
    </submittedName>
</protein>
<accession>A0A1R4EI58</accession>
<keyword evidence="1" id="KW-0472">Membrane</keyword>
<proteinExistence type="predicted"/>
<organism evidence="2 3">
    <name type="scientific">Psychrobacter pasteurii</name>
    <dbReference type="NCBI Taxonomy" id="1945520"/>
    <lineage>
        <taxon>Bacteria</taxon>
        <taxon>Pseudomonadati</taxon>
        <taxon>Pseudomonadota</taxon>
        <taxon>Gammaproteobacteria</taxon>
        <taxon>Moraxellales</taxon>
        <taxon>Moraxellaceae</taxon>
        <taxon>Psychrobacter</taxon>
    </lineage>
</organism>
<name>A0A1R4EI58_9GAMM</name>